<keyword evidence="6" id="KW-1185">Reference proteome</keyword>
<evidence type="ECO:0000313" key="5">
    <source>
        <dbReference type="EMBL" id="TDC35511.1"/>
    </source>
</evidence>
<comment type="caution">
    <text evidence="5">The sequence shown here is derived from an EMBL/GenBank/DDBJ whole genome shotgun (WGS) entry which is preliminary data.</text>
</comment>
<dbReference type="InterPro" id="IPR015421">
    <property type="entry name" value="PyrdxlP-dep_Trfase_major"/>
</dbReference>
<comment type="similarity">
    <text evidence="4">Belongs to the DegT/DnrJ/EryC1 family.</text>
</comment>
<dbReference type="GO" id="GO:0000271">
    <property type="term" value="P:polysaccharide biosynthetic process"/>
    <property type="evidence" value="ECO:0007669"/>
    <property type="project" value="TreeGrafter"/>
</dbReference>
<evidence type="ECO:0000256" key="1">
    <source>
        <dbReference type="ARBA" id="ARBA00001933"/>
    </source>
</evidence>
<evidence type="ECO:0000256" key="2">
    <source>
        <dbReference type="PIRSR" id="PIRSR000390-1"/>
    </source>
</evidence>
<dbReference type="PIRSF" id="PIRSF000390">
    <property type="entry name" value="PLP_StrS"/>
    <property type="match status" value="1"/>
</dbReference>
<keyword evidence="5" id="KW-0808">Transferase</keyword>
<dbReference type="PANTHER" id="PTHR30244:SF34">
    <property type="entry name" value="DTDP-4-AMINO-4,6-DIDEOXYGALACTOSE TRANSAMINASE"/>
    <property type="match status" value="1"/>
</dbReference>
<dbReference type="AlphaFoldDB" id="A0A4R4QIB7"/>
<name>A0A4R4QIB7_9ACTN</name>
<keyword evidence="5" id="KW-0032">Aminotransferase</keyword>
<dbReference type="SUPFAM" id="SSF53383">
    <property type="entry name" value="PLP-dependent transferases"/>
    <property type="match status" value="1"/>
</dbReference>
<dbReference type="InterPro" id="IPR015424">
    <property type="entry name" value="PyrdxlP-dep_Trfase"/>
</dbReference>
<reference evidence="5 6" key="1">
    <citation type="submission" date="2019-03" db="EMBL/GenBank/DDBJ databases">
        <title>Draft genome sequences of novel Actinobacteria.</title>
        <authorList>
            <person name="Sahin N."/>
            <person name="Ay H."/>
            <person name="Saygin H."/>
        </authorList>
    </citation>
    <scope>NUCLEOTIDE SEQUENCE [LARGE SCALE GENOMIC DNA]</scope>
    <source>
        <strain evidence="5 6">JCM 30547</strain>
    </source>
</reference>
<organism evidence="5 6">
    <name type="scientific">Kribbella albertanoniae</name>
    <dbReference type="NCBI Taxonomy" id="1266829"/>
    <lineage>
        <taxon>Bacteria</taxon>
        <taxon>Bacillati</taxon>
        <taxon>Actinomycetota</taxon>
        <taxon>Actinomycetes</taxon>
        <taxon>Propionibacteriales</taxon>
        <taxon>Kribbellaceae</taxon>
        <taxon>Kribbella</taxon>
    </lineage>
</organism>
<accession>A0A4R4QIB7</accession>
<dbReference type="InterPro" id="IPR015422">
    <property type="entry name" value="PyrdxlP-dep_Trfase_small"/>
</dbReference>
<dbReference type="RefSeq" id="WP_132400345.1">
    <property type="nucleotide sequence ID" value="NZ_SMKA01000002.1"/>
</dbReference>
<dbReference type="GO" id="GO:0030170">
    <property type="term" value="F:pyridoxal phosphate binding"/>
    <property type="evidence" value="ECO:0007669"/>
    <property type="project" value="TreeGrafter"/>
</dbReference>
<gene>
    <name evidence="5" type="ORF">E1261_01210</name>
</gene>
<keyword evidence="3 4" id="KW-0663">Pyridoxal phosphate</keyword>
<feature type="modified residue" description="N6-(pyridoxal phosphate)lysine" evidence="3">
    <location>
        <position position="202"/>
    </location>
</feature>
<sequence length="433" mass="45749">MTHELAVLGGRPVRDTAWPLWPRATETAGRALAEVLGSGRWTVSGPYQGTESVEQRFAKAYASYTGTAYCTPTTAGTTALTIALQALGIGPGDEVLVPGLTWVACASAVLFAGATPVLVDCDPRTLAISADAARAACTPRTAAIMVVHPFCNLADLDAFVALSAEKGLPLIEDSAQAHGARWRDRPVGSYGVVGCFSMQQSKLLTAGEGGAVVTNDAELHSKLEQLRLDGRRYGPAPIPGRLELVEVGAVQGRNFCLTEFQAALLLDGLVRLDAENEERARTVKVLVDALRGVPGLSLLAHDDPRVTRRTYYNAVLRFDLAEFGGSSIDAIASALSTELGAQTSPVYIPLNRHPLLRADLADSRLRTQATVDAISSARLPVAEEARRTCLTLPHPLLLAGADGVADIVAALGKLRGHAHELAGLPQTRSARAF</sequence>
<evidence type="ECO:0000256" key="3">
    <source>
        <dbReference type="PIRSR" id="PIRSR000390-2"/>
    </source>
</evidence>
<dbReference type="EMBL" id="SMKA01000002">
    <property type="protein sequence ID" value="TDC35511.1"/>
    <property type="molecule type" value="Genomic_DNA"/>
</dbReference>
<dbReference type="CDD" id="cd00616">
    <property type="entry name" value="AHBA_syn"/>
    <property type="match status" value="1"/>
</dbReference>
<evidence type="ECO:0000313" key="6">
    <source>
        <dbReference type="Proteomes" id="UP000295075"/>
    </source>
</evidence>
<dbReference type="Gene3D" id="3.40.640.10">
    <property type="entry name" value="Type I PLP-dependent aspartate aminotransferase-like (Major domain)"/>
    <property type="match status" value="1"/>
</dbReference>
<dbReference type="InterPro" id="IPR000653">
    <property type="entry name" value="DegT/StrS_aminotransferase"/>
</dbReference>
<dbReference type="Gene3D" id="3.90.1150.10">
    <property type="entry name" value="Aspartate Aminotransferase, domain 1"/>
    <property type="match status" value="1"/>
</dbReference>
<protein>
    <submittedName>
        <fullName evidence="5">DegT/DnrJ/EryC1/StrS family aminotransferase</fullName>
    </submittedName>
</protein>
<evidence type="ECO:0000256" key="4">
    <source>
        <dbReference type="RuleBase" id="RU004508"/>
    </source>
</evidence>
<proteinExistence type="inferred from homology"/>
<feature type="active site" description="Proton acceptor" evidence="2">
    <location>
        <position position="202"/>
    </location>
</feature>
<dbReference type="Proteomes" id="UP000295075">
    <property type="component" value="Unassembled WGS sequence"/>
</dbReference>
<dbReference type="PANTHER" id="PTHR30244">
    <property type="entry name" value="TRANSAMINASE"/>
    <property type="match status" value="1"/>
</dbReference>
<dbReference type="OrthoDB" id="9804264at2"/>
<comment type="cofactor">
    <cofactor evidence="1">
        <name>pyridoxal 5'-phosphate</name>
        <dbReference type="ChEBI" id="CHEBI:597326"/>
    </cofactor>
</comment>
<dbReference type="Pfam" id="PF01041">
    <property type="entry name" value="DegT_DnrJ_EryC1"/>
    <property type="match status" value="1"/>
</dbReference>
<dbReference type="GO" id="GO:0008483">
    <property type="term" value="F:transaminase activity"/>
    <property type="evidence" value="ECO:0007669"/>
    <property type="project" value="UniProtKB-KW"/>
</dbReference>